<evidence type="ECO:0000256" key="1">
    <source>
        <dbReference type="SAM" id="Phobius"/>
    </source>
</evidence>
<keyword evidence="1" id="KW-1133">Transmembrane helix</keyword>
<keyword evidence="1" id="KW-0812">Transmembrane</keyword>
<evidence type="ECO:0000313" key="2">
    <source>
        <dbReference type="EMBL" id="KKL24704.1"/>
    </source>
</evidence>
<name>A0A0F9BS24_9ZZZZ</name>
<organism evidence="2">
    <name type="scientific">marine sediment metagenome</name>
    <dbReference type="NCBI Taxonomy" id="412755"/>
    <lineage>
        <taxon>unclassified sequences</taxon>
        <taxon>metagenomes</taxon>
        <taxon>ecological metagenomes</taxon>
    </lineage>
</organism>
<keyword evidence="1" id="KW-0472">Membrane</keyword>
<comment type="caution">
    <text evidence="2">The sequence shown here is derived from an EMBL/GenBank/DDBJ whole genome shotgun (WGS) entry which is preliminary data.</text>
</comment>
<feature type="transmembrane region" description="Helical" evidence="1">
    <location>
        <begin position="70"/>
        <end position="93"/>
    </location>
</feature>
<feature type="non-terminal residue" evidence="2">
    <location>
        <position position="1"/>
    </location>
</feature>
<sequence length="106" mass="12439">IFIGLFMRGPSWAWYWPWEDWTVPKQTLSTSWSLDWLWGSLLIAGYFTLGMALPAVLLPKFRKALGLPRYLITMFLLLMMIAVPMKIVLRLAFDVKYVLPTPWFNI</sequence>
<accession>A0A0F9BS24</accession>
<dbReference type="AlphaFoldDB" id="A0A0F9BS24"/>
<reference evidence="2" key="1">
    <citation type="journal article" date="2015" name="Nature">
        <title>Complex archaea that bridge the gap between prokaryotes and eukaryotes.</title>
        <authorList>
            <person name="Spang A."/>
            <person name="Saw J.H."/>
            <person name="Jorgensen S.L."/>
            <person name="Zaremba-Niedzwiedzka K."/>
            <person name="Martijn J."/>
            <person name="Lind A.E."/>
            <person name="van Eijk R."/>
            <person name="Schleper C."/>
            <person name="Guy L."/>
            <person name="Ettema T.J."/>
        </authorList>
    </citation>
    <scope>NUCLEOTIDE SEQUENCE</scope>
</reference>
<dbReference type="EMBL" id="LAZR01036490">
    <property type="protein sequence ID" value="KKL24704.1"/>
    <property type="molecule type" value="Genomic_DNA"/>
</dbReference>
<proteinExistence type="predicted"/>
<feature type="transmembrane region" description="Helical" evidence="1">
    <location>
        <begin position="36"/>
        <end position="58"/>
    </location>
</feature>
<gene>
    <name evidence="2" type="ORF">LCGC14_2412650</name>
</gene>
<protein>
    <submittedName>
        <fullName evidence="2">Uncharacterized protein</fullName>
    </submittedName>
</protein>